<protein>
    <submittedName>
        <fullName evidence="3">Integrase-like protein</fullName>
    </submittedName>
</protein>
<evidence type="ECO:0000313" key="4">
    <source>
        <dbReference type="Proteomes" id="UP000248806"/>
    </source>
</evidence>
<accession>A0A326TWL7</accession>
<feature type="domain" description="Integrase catalytic" evidence="2">
    <location>
        <begin position="126"/>
        <end position="178"/>
    </location>
</feature>
<organism evidence="3 4">
    <name type="scientific">Thermosporothrix hazakensis</name>
    <dbReference type="NCBI Taxonomy" id="644383"/>
    <lineage>
        <taxon>Bacteria</taxon>
        <taxon>Bacillati</taxon>
        <taxon>Chloroflexota</taxon>
        <taxon>Ktedonobacteria</taxon>
        <taxon>Ktedonobacterales</taxon>
        <taxon>Thermosporotrichaceae</taxon>
        <taxon>Thermosporothrix</taxon>
    </lineage>
</organism>
<dbReference type="InterPro" id="IPR001584">
    <property type="entry name" value="Integrase_cat-core"/>
</dbReference>
<dbReference type="SUPFAM" id="SSF53098">
    <property type="entry name" value="Ribonuclease H-like"/>
    <property type="match status" value="1"/>
</dbReference>
<dbReference type="InterPro" id="IPR012337">
    <property type="entry name" value="RNaseH-like_sf"/>
</dbReference>
<evidence type="ECO:0000259" key="2">
    <source>
        <dbReference type="Pfam" id="PF13683"/>
    </source>
</evidence>
<evidence type="ECO:0000256" key="1">
    <source>
        <dbReference type="SAM" id="Phobius"/>
    </source>
</evidence>
<dbReference type="RefSeq" id="WP_170142997.1">
    <property type="nucleotide sequence ID" value="NZ_BIFX01000003.1"/>
</dbReference>
<dbReference type="EMBL" id="QKUF01000042">
    <property type="protein sequence ID" value="PZW20549.1"/>
    <property type="molecule type" value="Genomic_DNA"/>
</dbReference>
<name>A0A326TWL7_THEHA</name>
<keyword evidence="4" id="KW-1185">Reference proteome</keyword>
<feature type="transmembrane region" description="Helical" evidence="1">
    <location>
        <begin position="6"/>
        <end position="30"/>
    </location>
</feature>
<keyword evidence="1" id="KW-1133">Transmembrane helix</keyword>
<feature type="transmembrane region" description="Helical" evidence="1">
    <location>
        <begin position="105"/>
        <end position="125"/>
    </location>
</feature>
<gene>
    <name evidence="3" type="ORF">EI42_05922</name>
</gene>
<keyword evidence="1" id="KW-0812">Transmembrane</keyword>
<proteinExistence type="predicted"/>
<comment type="caution">
    <text evidence="3">The sequence shown here is derived from an EMBL/GenBank/DDBJ whole genome shotgun (WGS) entry which is preliminary data.</text>
</comment>
<feature type="transmembrane region" description="Helical" evidence="1">
    <location>
        <begin position="42"/>
        <end position="68"/>
    </location>
</feature>
<dbReference type="Pfam" id="PF13683">
    <property type="entry name" value="rve_3"/>
    <property type="match status" value="1"/>
</dbReference>
<dbReference type="Proteomes" id="UP000248806">
    <property type="component" value="Unassembled WGS sequence"/>
</dbReference>
<dbReference type="AlphaFoldDB" id="A0A326TWL7"/>
<evidence type="ECO:0000313" key="3">
    <source>
        <dbReference type="EMBL" id="PZW20549.1"/>
    </source>
</evidence>
<dbReference type="GO" id="GO:0015074">
    <property type="term" value="P:DNA integration"/>
    <property type="evidence" value="ECO:0007669"/>
    <property type="project" value="InterPro"/>
</dbReference>
<feature type="transmembrane region" description="Helical" evidence="1">
    <location>
        <begin position="74"/>
        <end position="93"/>
    </location>
</feature>
<sequence length="186" mass="21434">MSEAILFSVCLVLSLVFLLVGIGGMIYILVKERGEHVQGRRRTLFWVPLLLQLVLLVVHVAFLVVLFIYPSREWLCFLFLVLFLVHRLTAWQVAQFPPVSLSHSLRIACLALAWFSILTGIALYVNPFIESFWATLKKECLYREALMSKKQVRQTIFSSVEGFYLHHRRQSALGYLTPAQLEAFMT</sequence>
<reference evidence="3 4" key="1">
    <citation type="submission" date="2018-06" db="EMBL/GenBank/DDBJ databases">
        <title>Genomic Encyclopedia of Archaeal and Bacterial Type Strains, Phase II (KMG-II): from individual species to whole genera.</title>
        <authorList>
            <person name="Goeker M."/>
        </authorList>
    </citation>
    <scope>NUCLEOTIDE SEQUENCE [LARGE SCALE GENOMIC DNA]</scope>
    <source>
        <strain evidence="3 4">ATCC BAA-1881</strain>
    </source>
</reference>
<keyword evidence="1" id="KW-0472">Membrane</keyword>